<accession>A0A2P4XKF8</accession>
<name>A0A2P4XKF8_9STRA</name>
<feature type="region of interest" description="Disordered" evidence="1">
    <location>
        <begin position="80"/>
        <end position="124"/>
    </location>
</feature>
<keyword evidence="4" id="KW-1185">Reference proteome</keyword>
<proteinExistence type="predicted"/>
<dbReference type="OrthoDB" id="101303at2759"/>
<dbReference type="EMBL" id="NCKW01009779">
    <property type="protein sequence ID" value="POM66028.1"/>
    <property type="molecule type" value="Genomic_DNA"/>
</dbReference>
<evidence type="ECO:0000259" key="2">
    <source>
        <dbReference type="PROSITE" id="PS50013"/>
    </source>
</evidence>
<dbReference type="InterPro" id="IPR023780">
    <property type="entry name" value="Chromo_domain"/>
</dbReference>
<gene>
    <name evidence="3" type="ORF">PHPALM_18174</name>
</gene>
<dbReference type="Pfam" id="PF00385">
    <property type="entry name" value="Chromo"/>
    <property type="match status" value="1"/>
</dbReference>
<feature type="domain" description="Chromo" evidence="2">
    <location>
        <begin position="32"/>
        <end position="68"/>
    </location>
</feature>
<dbReference type="InterPro" id="IPR000953">
    <property type="entry name" value="Chromo/chromo_shadow_dom"/>
</dbReference>
<reference evidence="3 4" key="1">
    <citation type="journal article" date="2017" name="Genome Biol. Evol.">
        <title>Phytophthora megakarya and P. palmivora, closely related causal agents of cacao black pod rot, underwent increases in genome sizes and gene numbers by different mechanisms.</title>
        <authorList>
            <person name="Ali S.S."/>
            <person name="Shao J."/>
            <person name="Lary D.J."/>
            <person name="Kronmiller B."/>
            <person name="Shen D."/>
            <person name="Strem M.D."/>
            <person name="Amoako-Attah I."/>
            <person name="Akrofi A.Y."/>
            <person name="Begoude B.A."/>
            <person name="Ten Hoopen G.M."/>
            <person name="Coulibaly K."/>
            <person name="Kebe B.I."/>
            <person name="Melnick R.L."/>
            <person name="Guiltinan M.J."/>
            <person name="Tyler B.M."/>
            <person name="Meinhardt L.W."/>
            <person name="Bailey B.A."/>
        </authorList>
    </citation>
    <scope>NUCLEOTIDE SEQUENCE [LARGE SCALE GENOMIC DNA]</scope>
    <source>
        <strain evidence="4">sbr112.9</strain>
    </source>
</reference>
<dbReference type="Gene3D" id="2.40.50.40">
    <property type="match status" value="1"/>
</dbReference>
<organism evidence="3 4">
    <name type="scientific">Phytophthora palmivora</name>
    <dbReference type="NCBI Taxonomy" id="4796"/>
    <lineage>
        <taxon>Eukaryota</taxon>
        <taxon>Sar</taxon>
        <taxon>Stramenopiles</taxon>
        <taxon>Oomycota</taxon>
        <taxon>Peronosporomycetes</taxon>
        <taxon>Peronosporales</taxon>
        <taxon>Peronosporaceae</taxon>
        <taxon>Phytophthora</taxon>
    </lineage>
</organism>
<dbReference type="SUPFAM" id="SSF54160">
    <property type="entry name" value="Chromo domain-like"/>
    <property type="match status" value="1"/>
</dbReference>
<dbReference type="Proteomes" id="UP000237271">
    <property type="component" value="Unassembled WGS sequence"/>
</dbReference>
<dbReference type="AlphaFoldDB" id="A0A2P4XKF8"/>
<dbReference type="SMART" id="SM00298">
    <property type="entry name" value="CHROMO"/>
    <property type="match status" value="1"/>
</dbReference>
<evidence type="ECO:0000256" key="1">
    <source>
        <dbReference type="SAM" id="MobiDB-lite"/>
    </source>
</evidence>
<dbReference type="PROSITE" id="PS50013">
    <property type="entry name" value="CHROMO_2"/>
    <property type="match status" value="1"/>
</dbReference>
<protein>
    <recommendedName>
        <fullName evidence="2">Chromo domain-containing protein</fullName>
    </recommendedName>
</protein>
<evidence type="ECO:0000313" key="4">
    <source>
        <dbReference type="Proteomes" id="UP000237271"/>
    </source>
</evidence>
<comment type="caution">
    <text evidence="3">The sequence shown here is derived from an EMBL/GenBank/DDBJ whole genome shotgun (WGS) entry which is preliminary data.</text>
</comment>
<evidence type="ECO:0000313" key="3">
    <source>
        <dbReference type="EMBL" id="POM66028.1"/>
    </source>
</evidence>
<sequence>MRLTIQDQDRYDFDEALLPEDSWVRDLDADEYEVEKIVDIRSGKRTRYGRTLREFLVHWKGYDEPTWEYASLGGPKKIGDIADAKAPQDQRLTARPQATQKTHPDARSWDDAAWGNAGRKGQQDIQIVADAMQG</sequence>
<dbReference type="InterPro" id="IPR016197">
    <property type="entry name" value="Chromo-like_dom_sf"/>
</dbReference>